<name>A0A5J4RCM4_9ZZZZ</name>
<dbReference type="AlphaFoldDB" id="A0A5J4RCM4"/>
<sequence>MEEIRIIYHTDEFDEFYKSLDITVQAKFDRIIAMICTVYPINTKFVKKLVNSELYEMRVSVGYNEYRTILFSVNHSNIIEATKIVLLNGFLKKSNKDYEK</sequence>
<reference evidence="1" key="1">
    <citation type="submission" date="2019-03" db="EMBL/GenBank/DDBJ databases">
        <title>Single cell metagenomics reveals metabolic interactions within the superorganism composed of flagellate Streblomastix strix and complex community of Bacteroidetes bacteria on its surface.</title>
        <authorList>
            <person name="Treitli S.C."/>
            <person name="Kolisko M."/>
            <person name="Husnik F."/>
            <person name="Keeling P."/>
            <person name="Hampl V."/>
        </authorList>
    </citation>
    <scope>NUCLEOTIDE SEQUENCE</scope>
    <source>
        <strain evidence="1">STM</strain>
    </source>
</reference>
<evidence type="ECO:0000313" key="1">
    <source>
        <dbReference type="EMBL" id="KAA6331204.1"/>
    </source>
</evidence>
<dbReference type="Pfam" id="PF05973">
    <property type="entry name" value="Gp49"/>
    <property type="match status" value="1"/>
</dbReference>
<organism evidence="1">
    <name type="scientific">termite gut metagenome</name>
    <dbReference type="NCBI Taxonomy" id="433724"/>
    <lineage>
        <taxon>unclassified sequences</taxon>
        <taxon>metagenomes</taxon>
        <taxon>organismal metagenomes</taxon>
    </lineage>
</organism>
<proteinExistence type="predicted"/>
<protein>
    <submittedName>
        <fullName evidence="1">Uncharacterized protein</fullName>
    </submittedName>
</protein>
<dbReference type="InterPro" id="IPR009241">
    <property type="entry name" value="HigB-like"/>
</dbReference>
<dbReference type="EMBL" id="SNRY01001401">
    <property type="protein sequence ID" value="KAA6331204.1"/>
    <property type="molecule type" value="Genomic_DNA"/>
</dbReference>
<gene>
    <name evidence="1" type="ORF">EZS27_020162</name>
</gene>
<comment type="caution">
    <text evidence="1">The sequence shown here is derived from an EMBL/GenBank/DDBJ whole genome shotgun (WGS) entry which is preliminary data.</text>
</comment>
<accession>A0A5J4RCM4</accession>